<keyword evidence="5" id="KW-1185">Reference proteome</keyword>
<evidence type="ECO:0000313" key="3">
    <source>
        <dbReference type="EMBL" id="GMN36189.1"/>
    </source>
</evidence>
<comment type="caution">
    <text evidence="4">The sequence shown here is derived from an EMBL/GenBank/DDBJ whole genome shotgun (WGS) entry which is preliminary data.</text>
</comment>
<reference evidence="4" key="1">
    <citation type="submission" date="2023-07" db="EMBL/GenBank/DDBJ databases">
        <title>draft genome sequence of fig (Ficus carica).</title>
        <authorList>
            <person name="Takahashi T."/>
            <person name="Nishimura K."/>
        </authorList>
    </citation>
    <scope>NUCLEOTIDE SEQUENCE</scope>
</reference>
<dbReference type="SUPFAM" id="SSF53756">
    <property type="entry name" value="UDP-Glycosyltransferase/glycogen phosphorylase"/>
    <property type="match status" value="1"/>
</dbReference>
<protein>
    <recommendedName>
        <fullName evidence="2">Glycosyltransferase N-terminal domain-containing protein</fullName>
    </recommendedName>
</protein>
<dbReference type="EMBL" id="BTGU01002279">
    <property type="protein sequence ID" value="GMN36200.1"/>
    <property type="molecule type" value="Genomic_DNA"/>
</dbReference>
<proteinExistence type="inferred from homology"/>
<dbReference type="PANTHER" id="PTHR48044">
    <property type="entry name" value="GLYCOSYLTRANSFERASE"/>
    <property type="match status" value="1"/>
</dbReference>
<name>A0AA87ZMV8_FICCA</name>
<comment type="similarity">
    <text evidence="1">Belongs to the UDP-glycosyltransferase family.</text>
</comment>
<evidence type="ECO:0000256" key="1">
    <source>
        <dbReference type="ARBA" id="ARBA00009995"/>
    </source>
</evidence>
<dbReference type="InterPro" id="IPR058980">
    <property type="entry name" value="Glyco_transf_N"/>
</dbReference>
<sequence length="338" mass="38184">MANQSQESLEKQSSSSSSSSSVVVVVVPFPSQSHLNQLLQFSHVISSHNIPVHYLGSALHISQVKSRAVYVINQERIQFHDFPTSHFVSPSPNDTKFPSHLMPSIEASVENLREPFADLLALLSKTARKVVVIHDPLTSSVVHVSCNFPNTEVYVFHCVSSVFNSAYIRDALGIQIGNDDCKLDNIPSFEGSFTPEFLAFAAYQTQFSINIKTLGHVYSTCRLIESAFLDLMLKIKTERNEDVKMWAIGPLETVTIFKNRLNGGQHEYLEWLDKQRPNSVLYVSFGTTTFMEDEQIRELALGLEQSEVKFLWVLRDADKGNVFDEVRRPQLPDGFEER</sequence>
<organism evidence="4 5">
    <name type="scientific">Ficus carica</name>
    <name type="common">Common fig</name>
    <dbReference type="NCBI Taxonomy" id="3494"/>
    <lineage>
        <taxon>Eukaryota</taxon>
        <taxon>Viridiplantae</taxon>
        <taxon>Streptophyta</taxon>
        <taxon>Embryophyta</taxon>
        <taxon>Tracheophyta</taxon>
        <taxon>Spermatophyta</taxon>
        <taxon>Magnoliopsida</taxon>
        <taxon>eudicotyledons</taxon>
        <taxon>Gunneridae</taxon>
        <taxon>Pentapetalae</taxon>
        <taxon>rosids</taxon>
        <taxon>fabids</taxon>
        <taxon>Rosales</taxon>
        <taxon>Moraceae</taxon>
        <taxon>Ficeae</taxon>
        <taxon>Ficus</taxon>
    </lineage>
</organism>
<evidence type="ECO:0000313" key="5">
    <source>
        <dbReference type="Proteomes" id="UP001187192"/>
    </source>
</evidence>
<accession>A0AA87ZMV8</accession>
<dbReference type="EMBL" id="BTGU01002278">
    <property type="protein sequence ID" value="GMN36189.1"/>
    <property type="molecule type" value="Genomic_DNA"/>
</dbReference>
<dbReference type="AlphaFoldDB" id="A0AA87ZMV8"/>
<dbReference type="Gene3D" id="3.40.50.2000">
    <property type="entry name" value="Glycogen Phosphorylase B"/>
    <property type="match status" value="2"/>
</dbReference>
<dbReference type="GO" id="GO:0008194">
    <property type="term" value="F:UDP-glycosyltransferase activity"/>
    <property type="evidence" value="ECO:0007669"/>
    <property type="project" value="UniProtKB-ARBA"/>
</dbReference>
<feature type="non-terminal residue" evidence="4">
    <location>
        <position position="338"/>
    </location>
</feature>
<evidence type="ECO:0000313" key="4">
    <source>
        <dbReference type="EMBL" id="GMN36200.1"/>
    </source>
</evidence>
<dbReference type="GO" id="GO:1901135">
    <property type="term" value="P:carbohydrate derivative metabolic process"/>
    <property type="evidence" value="ECO:0007669"/>
    <property type="project" value="UniProtKB-ARBA"/>
</dbReference>
<feature type="domain" description="Glycosyltransferase N-terminal" evidence="2">
    <location>
        <begin position="21"/>
        <end position="252"/>
    </location>
</feature>
<evidence type="ECO:0000259" key="2">
    <source>
        <dbReference type="Pfam" id="PF26168"/>
    </source>
</evidence>
<dbReference type="Pfam" id="PF26168">
    <property type="entry name" value="Glyco_transf_N"/>
    <property type="match status" value="1"/>
</dbReference>
<dbReference type="Proteomes" id="UP001187192">
    <property type="component" value="Unassembled WGS sequence"/>
</dbReference>
<gene>
    <name evidence="3" type="ORF">TIFTF001_042394</name>
    <name evidence="4" type="ORF">TIFTF001_042396</name>
</gene>
<dbReference type="PANTHER" id="PTHR48044:SF22">
    <property type="entry name" value="GLYCOSYLTRANSFERASE"/>
    <property type="match status" value="1"/>
</dbReference>